<reference evidence="1 2" key="1">
    <citation type="submission" date="2023-12" db="EMBL/GenBank/DDBJ databases">
        <title>A high-quality genome assembly for Dillenia turbinata (Dilleniales).</title>
        <authorList>
            <person name="Chanderbali A."/>
        </authorList>
    </citation>
    <scope>NUCLEOTIDE SEQUENCE [LARGE SCALE GENOMIC DNA]</scope>
    <source>
        <strain evidence="1">LSX21</strain>
        <tissue evidence="1">Leaf</tissue>
    </source>
</reference>
<evidence type="ECO:0000313" key="2">
    <source>
        <dbReference type="Proteomes" id="UP001370490"/>
    </source>
</evidence>
<dbReference type="Gene3D" id="1.10.1200.270">
    <property type="entry name" value="Methyltransferase, alpha-helical capping domain"/>
    <property type="match status" value="1"/>
</dbReference>
<keyword evidence="2" id="KW-1185">Reference proteome</keyword>
<gene>
    <name evidence="1" type="ORF">RJ641_012169</name>
</gene>
<dbReference type="InterPro" id="IPR042086">
    <property type="entry name" value="MeTrfase_capping"/>
</dbReference>
<sequence length="174" mass="19673">MPQREIIPGGFLAALIPVPHVGDGPSHIDAFESCFIHMAKEADVAIVIGYHIQKTGDYLKRMNGTPSTYLPTLHQKKSLRSLYREMDTSQLRETRKLIVQYHQMRAVPPDASKQSVKRFANQTRSDLEGLIKEHFGVGNEVMDELFDRYAEKLIESGSHTSFADFVLLKCKVQA</sequence>
<name>A0AAN8Z237_9MAGN</name>
<organism evidence="1 2">
    <name type="scientific">Dillenia turbinata</name>
    <dbReference type="NCBI Taxonomy" id="194707"/>
    <lineage>
        <taxon>Eukaryota</taxon>
        <taxon>Viridiplantae</taxon>
        <taxon>Streptophyta</taxon>
        <taxon>Embryophyta</taxon>
        <taxon>Tracheophyta</taxon>
        <taxon>Spermatophyta</taxon>
        <taxon>Magnoliopsida</taxon>
        <taxon>eudicotyledons</taxon>
        <taxon>Gunneridae</taxon>
        <taxon>Pentapetalae</taxon>
        <taxon>Dilleniales</taxon>
        <taxon>Dilleniaceae</taxon>
        <taxon>Dillenia</taxon>
    </lineage>
</organism>
<proteinExistence type="predicted"/>
<comment type="caution">
    <text evidence="1">The sequence shown here is derived from an EMBL/GenBank/DDBJ whole genome shotgun (WGS) entry which is preliminary data.</text>
</comment>
<dbReference type="AlphaFoldDB" id="A0AAN8Z237"/>
<dbReference type="EMBL" id="JBAMMX010000019">
    <property type="protein sequence ID" value="KAK6921662.1"/>
    <property type="molecule type" value="Genomic_DNA"/>
</dbReference>
<accession>A0AAN8Z237</accession>
<evidence type="ECO:0000313" key="1">
    <source>
        <dbReference type="EMBL" id="KAK6921662.1"/>
    </source>
</evidence>
<dbReference type="Proteomes" id="UP001370490">
    <property type="component" value="Unassembled WGS sequence"/>
</dbReference>
<protein>
    <submittedName>
        <fullName evidence="1">Uncharacterized protein</fullName>
    </submittedName>
</protein>